<evidence type="ECO:0000313" key="1">
    <source>
        <dbReference type="EMBL" id="MBX69942.1"/>
    </source>
</evidence>
<dbReference type="AlphaFoldDB" id="A0A2P2QSE9"/>
<name>A0A2P2QSE9_RHIMU</name>
<organism evidence="1">
    <name type="scientific">Rhizophora mucronata</name>
    <name type="common">Asiatic mangrove</name>
    <dbReference type="NCBI Taxonomy" id="61149"/>
    <lineage>
        <taxon>Eukaryota</taxon>
        <taxon>Viridiplantae</taxon>
        <taxon>Streptophyta</taxon>
        <taxon>Embryophyta</taxon>
        <taxon>Tracheophyta</taxon>
        <taxon>Spermatophyta</taxon>
        <taxon>Magnoliopsida</taxon>
        <taxon>eudicotyledons</taxon>
        <taxon>Gunneridae</taxon>
        <taxon>Pentapetalae</taxon>
        <taxon>rosids</taxon>
        <taxon>fabids</taxon>
        <taxon>Malpighiales</taxon>
        <taxon>Rhizophoraceae</taxon>
        <taxon>Rhizophora</taxon>
    </lineage>
</organism>
<dbReference type="EMBL" id="GGEC01089458">
    <property type="protein sequence ID" value="MBX69942.1"/>
    <property type="molecule type" value="Transcribed_RNA"/>
</dbReference>
<protein>
    <submittedName>
        <fullName evidence="1">Uncharacterized protein</fullName>
    </submittedName>
</protein>
<reference evidence="1" key="1">
    <citation type="submission" date="2018-02" db="EMBL/GenBank/DDBJ databases">
        <title>Rhizophora mucronata_Transcriptome.</title>
        <authorList>
            <person name="Meera S.P."/>
            <person name="Sreeshan A."/>
            <person name="Augustine A."/>
        </authorList>
    </citation>
    <scope>NUCLEOTIDE SEQUENCE</scope>
    <source>
        <tissue evidence="1">Leaf</tissue>
    </source>
</reference>
<accession>A0A2P2QSE9</accession>
<sequence length="30" mass="3601">MVITFKHKKDHLSFSSWHTFYAIQICMTIS</sequence>
<proteinExistence type="predicted"/>